<protein>
    <submittedName>
        <fullName evidence="3">Oxalate-binding protein</fullName>
    </submittedName>
</protein>
<dbReference type="PANTHER" id="PTHR35848:SF6">
    <property type="entry name" value="CUPIN TYPE-2 DOMAIN-CONTAINING PROTEIN"/>
    <property type="match status" value="1"/>
</dbReference>
<evidence type="ECO:0000259" key="2">
    <source>
        <dbReference type="Pfam" id="PF07883"/>
    </source>
</evidence>
<dbReference type="EMBL" id="VSSQ01051003">
    <property type="protein sequence ID" value="MPN05095.1"/>
    <property type="molecule type" value="Genomic_DNA"/>
</dbReference>
<dbReference type="InterPro" id="IPR011051">
    <property type="entry name" value="RmlC_Cupin_sf"/>
</dbReference>
<dbReference type="Pfam" id="PF07883">
    <property type="entry name" value="Cupin_2"/>
    <property type="match status" value="1"/>
</dbReference>
<name>A0A645ESV8_9ZZZZ</name>
<evidence type="ECO:0000256" key="1">
    <source>
        <dbReference type="ARBA" id="ARBA00022723"/>
    </source>
</evidence>
<keyword evidence="1" id="KW-0479">Metal-binding</keyword>
<dbReference type="PANTHER" id="PTHR35848">
    <property type="entry name" value="OXALATE-BINDING PROTEIN"/>
    <property type="match status" value="1"/>
</dbReference>
<feature type="domain" description="Cupin type-2" evidence="2">
    <location>
        <begin position="44"/>
        <end position="111"/>
    </location>
</feature>
<dbReference type="Gene3D" id="2.60.120.10">
    <property type="entry name" value="Jelly Rolls"/>
    <property type="match status" value="1"/>
</dbReference>
<proteinExistence type="predicted"/>
<comment type="caution">
    <text evidence="3">The sequence shown here is derived from an EMBL/GenBank/DDBJ whole genome shotgun (WGS) entry which is preliminary data.</text>
</comment>
<dbReference type="InterPro" id="IPR051610">
    <property type="entry name" value="GPI/OXD"/>
</dbReference>
<dbReference type="InterPro" id="IPR014710">
    <property type="entry name" value="RmlC-like_jellyroll"/>
</dbReference>
<gene>
    <name evidence="3" type="ORF">SDC9_152345</name>
</gene>
<dbReference type="SUPFAM" id="SSF51182">
    <property type="entry name" value="RmlC-like cupins"/>
    <property type="match status" value="1"/>
</dbReference>
<sequence>MIKLAGEQSVRVRENVRGGEGTLVFHDFLLAEESFGAGKLFSRTVIPVGASVGEHRHEGEFEIYYVLSGVVEAQDGGSWVALHAGDTHLCAGGESHALRNFGSAEAEVLMLILNENKPSR</sequence>
<evidence type="ECO:0000313" key="3">
    <source>
        <dbReference type="EMBL" id="MPN05095.1"/>
    </source>
</evidence>
<dbReference type="CDD" id="cd02221">
    <property type="entry name" value="cupin_TM1287-like"/>
    <property type="match status" value="1"/>
</dbReference>
<dbReference type="GO" id="GO:0046872">
    <property type="term" value="F:metal ion binding"/>
    <property type="evidence" value="ECO:0007669"/>
    <property type="project" value="UniProtKB-KW"/>
</dbReference>
<dbReference type="AlphaFoldDB" id="A0A645ESV8"/>
<organism evidence="3">
    <name type="scientific">bioreactor metagenome</name>
    <dbReference type="NCBI Taxonomy" id="1076179"/>
    <lineage>
        <taxon>unclassified sequences</taxon>
        <taxon>metagenomes</taxon>
        <taxon>ecological metagenomes</taxon>
    </lineage>
</organism>
<dbReference type="InterPro" id="IPR013096">
    <property type="entry name" value="Cupin_2"/>
</dbReference>
<reference evidence="3" key="1">
    <citation type="submission" date="2019-08" db="EMBL/GenBank/DDBJ databases">
        <authorList>
            <person name="Kucharzyk K."/>
            <person name="Murdoch R.W."/>
            <person name="Higgins S."/>
            <person name="Loffler F."/>
        </authorList>
    </citation>
    <scope>NUCLEOTIDE SEQUENCE</scope>
</reference>
<accession>A0A645ESV8</accession>